<name>A0A3E2B2T4_9FIRM</name>
<dbReference type="RefSeq" id="WP_117142418.1">
    <property type="nucleotide sequence ID" value="NZ_CAKXKJ010000005.1"/>
</dbReference>
<proteinExistence type="predicted"/>
<sequence>MEQGALPDKKDRQSRHPFQRLYDAAGCQVVAVGAGPWRKERPTAVPVLLGGEGLPAAACRILCGGRTMCALAGALSSQRLTRKE</sequence>
<comment type="caution">
    <text evidence="1">The sequence shown here is derived from an EMBL/GenBank/DDBJ whole genome shotgun (WGS) entry which is preliminary data.</text>
</comment>
<dbReference type="GeneID" id="97995727"/>
<protein>
    <submittedName>
        <fullName evidence="1">Uncharacterized protein</fullName>
    </submittedName>
</protein>
<reference evidence="1 2" key="1">
    <citation type="submission" date="2018-07" db="EMBL/GenBank/DDBJ databases">
        <title>GABA Modulating Bacteria of the Human Gut Microbiota.</title>
        <authorList>
            <person name="Strandwitz P."/>
            <person name="Kim K.H."/>
            <person name="Terekhova D."/>
            <person name="Liu J.K."/>
            <person name="Sharma A."/>
            <person name="Levering J."/>
            <person name="Mcdonald D."/>
            <person name="Dietrich D."/>
            <person name="Ramadhar T.R."/>
            <person name="Lekbua A."/>
            <person name="Mroue N."/>
            <person name="Liston C."/>
            <person name="Stewart E.J."/>
            <person name="Dubin M.J."/>
            <person name="Zengler K."/>
            <person name="Knight R."/>
            <person name="Gilbert J.A."/>
            <person name="Clardy J."/>
            <person name="Lewis K."/>
        </authorList>
    </citation>
    <scope>NUCLEOTIDE SEQUENCE [LARGE SCALE GENOMIC DNA]</scope>
    <source>
        <strain evidence="1 2">KLE1738</strain>
    </source>
</reference>
<gene>
    <name evidence="1" type="ORF">DV520_08285</name>
</gene>
<dbReference type="Proteomes" id="UP000260649">
    <property type="component" value="Unassembled WGS sequence"/>
</dbReference>
<dbReference type="EMBL" id="QQRQ01000013">
    <property type="protein sequence ID" value="RFT06291.1"/>
    <property type="molecule type" value="Genomic_DNA"/>
</dbReference>
<evidence type="ECO:0000313" key="2">
    <source>
        <dbReference type="Proteomes" id="UP000260649"/>
    </source>
</evidence>
<dbReference type="AlphaFoldDB" id="A0A3E2B2T4"/>
<organism evidence="1 2">
    <name type="scientific">Evtepia gabavorous</name>
    <dbReference type="NCBI Taxonomy" id="2211183"/>
    <lineage>
        <taxon>Bacteria</taxon>
        <taxon>Bacillati</taxon>
        <taxon>Bacillota</taxon>
        <taxon>Clostridia</taxon>
        <taxon>Eubacteriales</taxon>
        <taxon>Evtepia</taxon>
    </lineage>
</organism>
<evidence type="ECO:0000313" key="1">
    <source>
        <dbReference type="EMBL" id="RFT06291.1"/>
    </source>
</evidence>
<accession>A0A3E2B2T4</accession>
<keyword evidence="2" id="KW-1185">Reference proteome</keyword>